<keyword evidence="5 6" id="KW-0472">Membrane</keyword>
<dbReference type="GO" id="GO:0055085">
    <property type="term" value="P:transmembrane transport"/>
    <property type="evidence" value="ECO:0007669"/>
    <property type="project" value="InterPro"/>
</dbReference>
<dbReference type="SUPFAM" id="SSF161098">
    <property type="entry name" value="MetI-like"/>
    <property type="match status" value="2"/>
</dbReference>
<evidence type="ECO:0000313" key="8">
    <source>
        <dbReference type="EMBL" id="OAS16822.1"/>
    </source>
</evidence>
<evidence type="ECO:0000256" key="6">
    <source>
        <dbReference type="RuleBase" id="RU363032"/>
    </source>
</evidence>
<gene>
    <name evidence="8" type="ORF">A8708_07470</name>
</gene>
<keyword evidence="2 6" id="KW-0813">Transport</keyword>
<evidence type="ECO:0000256" key="3">
    <source>
        <dbReference type="ARBA" id="ARBA00022692"/>
    </source>
</evidence>
<dbReference type="InterPro" id="IPR000515">
    <property type="entry name" value="MetI-like"/>
</dbReference>
<feature type="domain" description="ABC transmembrane type-1" evidence="7">
    <location>
        <begin position="75"/>
        <end position="276"/>
    </location>
</feature>
<dbReference type="GO" id="GO:0005886">
    <property type="term" value="C:plasma membrane"/>
    <property type="evidence" value="ECO:0007669"/>
    <property type="project" value="UniProtKB-SubCell"/>
</dbReference>
<feature type="transmembrane region" description="Helical" evidence="6">
    <location>
        <begin position="423"/>
        <end position="438"/>
    </location>
</feature>
<evidence type="ECO:0000256" key="1">
    <source>
        <dbReference type="ARBA" id="ARBA00004141"/>
    </source>
</evidence>
<comment type="subcellular location">
    <subcellularLocation>
        <location evidence="6">Cell membrane</location>
        <topology evidence="6">Multi-pass membrane protein</topology>
    </subcellularLocation>
    <subcellularLocation>
        <location evidence="1">Membrane</location>
        <topology evidence="1">Multi-pass membrane protein</topology>
    </subcellularLocation>
</comment>
<accession>A0A198A6Q0</accession>
<feature type="transmembrane region" description="Helical" evidence="6">
    <location>
        <begin position="201"/>
        <end position="223"/>
    </location>
</feature>
<proteinExistence type="inferred from homology"/>
<protein>
    <recommendedName>
        <fullName evidence="7">ABC transmembrane type-1 domain-containing protein</fullName>
    </recommendedName>
</protein>
<evidence type="ECO:0000256" key="4">
    <source>
        <dbReference type="ARBA" id="ARBA00022989"/>
    </source>
</evidence>
<keyword evidence="3 6" id="KW-0812">Transmembrane</keyword>
<feature type="transmembrane region" description="Helical" evidence="6">
    <location>
        <begin position="363"/>
        <end position="385"/>
    </location>
</feature>
<feature type="transmembrane region" description="Helical" evidence="6">
    <location>
        <begin position="529"/>
        <end position="553"/>
    </location>
</feature>
<dbReference type="PANTHER" id="PTHR43496:SF1">
    <property type="entry name" value="POLYGALACTURONAN_RHAMNOGALACTURONAN TRANSPORT SYSTEM PERMEASE PROTEIN YTEP"/>
    <property type="match status" value="1"/>
</dbReference>
<feature type="transmembrane region" description="Helical" evidence="6">
    <location>
        <begin position="307"/>
        <end position="332"/>
    </location>
</feature>
<evidence type="ECO:0000256" key="5">
    <source>
        <dbReference type="ARBA" id="ARBA00023136"/>
    </source>
</evidence>
<evidence type="ECO:0000259" key="7">
    <source>
        <dbReference type="PROSITE" id="PS50928"/>
    </source>
</evidence>
<dbReference type="InterPro" id="IPR035906">
    <property type="entry name" value="MetI-like_sf"/>
</dbReference>
<feature type="transmembrane region" description="Helical" evidence="6">
    <location>
        <begin position="397"/>
        <end position="417"/>
    </location>
</feature>
<sequence>MNLEGGREPLMIIEKKGMGSSIGRLMKDPSSLILVLISFAVLCLFVIYPLIYVIALPGATDWTTFFSKSRYAKALLNTVVSSSLSALTATVCGFIYAYSIHYSNIVGKKFFRFIAFLPILAPSVMTGLAFLLLFGRGGMVSQTMKAWFNVELDLYGLPGLWIVQTISYFPLAYMTITGVLRSISPNLEIAAQNLGARGFKLFRTITLKLALPGVINAFLLVAINCFADFGNPKLIGGNYSLLAVEIYGEIINNEPGLASVMGLILVIPALLVFVIQGRLLAKGSYSTITGKPVSGLNRVKTSRKTDILLFIFNSIMALFILSMFAITILFAFTKNFGRDNTFTLDHMFKIVFNPSSPAVMNSLVLSLISSILAVGFALVLAYVVVRKPFPGKKLLDFTAVLPIALPGTFVGLALIVAFSNGPIMLQGSAILIIVAMLLKQMPVGYRGLTASFKQVDKSIEEAATNLGADSRRTLTTIVFPMLQKTIVANFVYAFMKNMNTLSTIVFLITPKWVVAAVSIFNYAETGTYYWAAAVAVGLMGTTLATLGVMKLIFRSKVKIFDF</sequence>
<feature type="domain" description="ABC transmembrane type-1" evidence="7">
    <location>
        <begin position="359"/>
        <end position="547"/>
    </location>
</feature>
<dbReference type="AlphaFoldDB" id="A0A198A6Q0"/>
<comment type="similarity">
    <text evidence="6">Belongs to the binding-protein-dependent transport system permease family.</text>
</comment>
<evidence type="ECO:0000256" key="2">
    <source>
        <dbReference type="ARBA" id="ARBA00022448"/>
    </source>
</evidence>
<feature type="transmembrane region" description="Helical" evidence="6">
    <location>
        <begin position="154"/>
        <end position="180"/>
    </location>
</feature>
<dbReference type="CDD" id="cd06261">
    <property type="entry name" value="TM_PBP2"/>
    <property type="match status" value="2"/>
</dbReference>
<dbReference type="Pfam" id="PF00528">
    <property type="entry name" value="BPD_transp_1"/>
    <property type="match status" value="2"/>
</dbReference>
<feature type="transmembrane region" description="Helical" evidence="6">
    <location>
        <begin position="504"/>
        <end position="523"/>
    </location>
</feature>
<dbReference type="PROSITE" id="PS50928">
    <property type="entry name" value="ABC_TM1"/>
    <property type="match status" value="2"/>
</dbReference>
<feature type="transmembrane region" description="Helical" evidence="6">
    <location>
        <begin position="257"/>
        <end position="275"/>
    </location>
</feature>
<organism evidence="8 9">
    <name type="scientific">Paenibacillus oryzisoli</name>
    <dbReference type="NCBI Taxonomy" id="1850517"/>
    <lineage>
        <taxon>Bacteria</taxon>
        <taxon>Bacillati</taxon>
        <taxon>Bacillota</taxon>
        <taxon>Bacilli</taxon>
        <taxon>Bacillales</taxon>
        <taxon>Paenibacillaceae</taxon>
        <taxon>Paenibacillus</taxon>
    </lineage>
</organism>
<reference evidence="8 9" key="1">
    <citation type="submission" date="2016-05" db="EMBL/GenBank/DDBJ databases">
        <title>Paenibacillus sp. 1ZS3-15 nov., isolated from the rhizosphere soil.</title>
        <authorList>
            <person name="Zhang X.X."/>
            <person name="Zhang J."/>
        </authorList>
    </citation>
    <scope>NUCLEOTIDE SEQUENCE [LARGE SCALE GENOMIC DNA]</scope>
    <source>
        <strain evidence="8 9">1ZS3-15</strain>
    </source>
</reference>
<dbReference type="EMBL" id="LYPB01000074">
    <property type="protein sequence ID" value="OAS16822.1"/>
    <property type="molecule type" value="Genomic_DNA"/>
</dbReference>
<feature type="transmembrane region" description="Helical" evidence="6">
    <location>
        <begin position="110"/>
        <end position="134"/>
    </location>
</feature>
<dbReference type="Gene3D" id="1.10.3720.10">
    <property type="entry name" value="MetI-like"/>
    <property type="match status" value="2"/>
</dbReference>
<keyword evidence="9" id="KW-1185">Reference proteome</keyword>
<dbReference type="Proteomes" id="UP000078454">
    <property type="component" value="Unassembled WGS sequence"/>
</dbReference>
<name>A0A198A6Q0_9BACL</name>
<comment type="caution">
    <text evidence="8">The sequence shown here is derived from an EMBL/GenBank/DDBJ whole genome shotgun (WGS) entry which is preliminary data.</text>
</comment>
<feature type="transmembrane region" description="Helical" evidence="6">
    <location>
        <begin position="32"/>
        <end position="55"/>
    </location>
</feature>
<evidence type="ECO:0000313" key="9">
    <source>
        <dbReference type="Proteomes" id="UP000078454"/>
    </source>
</evidence>
<dbReference type="PANTHER" id="PTHR43496">
    <property type="entry name" value="PROTEIN LPLB"/>
    <property type="match status" value="1"/>
</dbReference>
<dbReference type="STRING" id="1850517.A8708_07470"/>
<feature type="transmembrane region" description="Helical" evidence="6">
    <location>
        <begin position="75"/>
        <end position="98"/>
    </location>
</feature>
<keyword evidence="4 6" id="KW-1133">Transmembrane helix</keyword>